<keyword evidence="1" id="KW-0472">Membrane</keyword>
<dbReference type="RefSeq" id="WP_168975696.1">
    <property type="nucleotide sequence ID" value="NZ_JABAGO010000031.1"/>
</dbReference>
<accession>A0A848CQB3</accession>
<dbReference type="EMBL" id="JABAGO010000031">
    <property type="protein sequence ID" value="NME99594.1"/>
    <property type="molecule type" value="Genomic_DNA"/>
</dbReference>
<name>A0A848CQB3_ANEAE</name>
<keyword evidence="1" id="KW-0812">Transmembrane</keyword>
<dbReference type="AlphaFoldDB" id="A0A848CQB3"/>
<evidence type="ECO:0000256" key="1">
    <source>
        <dbReference type="SAM" id="Phobius"/>
    </source>
</evidence>
<protein>
    <submittedName>
        <fullName evidence="2">Uncharacterized protein</fullName>
    </submittedName>
</protein>
<reference evidence="2 3" key="1">
    <citation type="submission" date="2020-04" db="EMBL/GenBank/DDBJ databases">
        <authorList>
            <person name="Hitch T.C.A."/>
            <person name="Wylensek D."/>
            <person name="Clavel T."/>
        </authorList>
    </citation>
    <scope>NUCLEOTIDE SEQUENCE [LARGE SCALE GENOMIC DNA]</scope>
    <source>
        <strain evidence="2 3">WB01_D5_05</strain>
    </source>
</reference>
<gene>
    <name evidence="2" type="ORF">HF838_15245</name>
</gene>
<evidence type="ECO:0000313" key="2">
    <source>
        <dbReference type="EMBL" id="NME99594.1"/>
    </source>
</evidence>
<sequence>MKKDKLFVLLMFGTFFLVVIFPLTMELKKSPQVIVQNKQQSPVTQTSNQWLVQINKPKGMKRPDTLKSPSNPYDTYYVSIKNMKEKVTDMTVNLYHHYQASETPLQSAFIGQTLQPNGEILMRLDLPVFEQERNINIVVLWKKSENSSQQNQQQAFIFKGI</sequence>
<organism evidence="2 3">
    <name type="scientific">Aneurinibacillus aneurinilyticus</name>
    <name type="common">Bacillus aneurinolyticus</name>
    <dbReference type="NCBI Taxonomy" id="1391"/>
    <lineage>
        <taxon>Bacteria</taxon>
        <taxon>Bacillati</taxon>
        <taxon>Bacillota</taxon>
        <taxon>Bacilli</taxon>
        <taxon>Bacillales</taxon>
        <taxon>Paenibacillaceae</taxon>
        <taxon>Aneurinibacillus group</taxon>
        <taxon>Aneurinibacillus</taxon>
    </lineage>
</organism>
<comment type="caution">
    <text evidence="2">The sequence shown here is derived from an EMBL/GenBank/DDBJ whole genome shotgun (WGS) entry which is preliminary data.</text>
</comment>
<keyword evidence="1" id="KW-1133">Transmembrane helix</keyword>
<proteinExistence type="predicted"/>
<evidence type="ECO:0000313" key="3">
    <source>
        <dbReference type="Proteomes" id="UP000561326"/>
    </source>
</evidence>
<feature type="transmembrane region" description="Helical" evidence="1">
    <location>
        <begin position="6"/>
        <end position="24"/>
    </location>
</feature>
<dbReference type="Proteomes" id="UP000561326">
    <property type="component" value="Unassembled WGS sequence"/>
</dbReference>